<evidence type="ECO:0000256" key="7">
    <source>
        <dbReference type="ARBA" id="ARBA00023136"/>
    </source>
</evidence>
<dbReference type="RefSeq" id="WP_103790551.1">
    <property type="nucleotide sequence ID" value="NZ_PQVF01000017.1"/>
</dbReference>
<dbReference type="InterPro" id="IPR038076">
    <property type="entry name" value="MgtE_N_sf"/>
</dbReference>
<feature type="transmembrane region" description="Helical" evidence="9">
    <location>
        <begin position="284"/>
        <end position="304"/>
    </location>
</feature>
<protein>
    <recommendedName>
        <fullName evidence="9">Magnesium transporter MgtE</fullName>
    </recommendedName>
</protein>
<keyword evidence="4 9" id="KW-0812">Transmembrane</keyword>
<dbReference type="Pfam" id="PF03448">
    <property type="entry name" value="MgtE_N"/>
    <property type="match status" value="1"/>
</dbReference>
<dbReference type="SUPFAM" id="SSF158791">
    <property type="entry name" value="MgtE N-terminal domain-like"/>
    <property type="match status" value="1"/>
</dbReference>
<feature type="transmembrane region" description="Helical" evidence="9">
    <location>
        <begin position="358"/>
        <end position="378"/>
    </location>
</feature>
<evidence type="ECO:0000259" key="10">
    <source>
        <dbReference type="PROSITE" id="PS51371"/>
    </source>
</evidence>
<gene>
    <name evidence="11" type="primary">mgtE</name>
    <name evidence="11" type="ORF">C3K47_17975</name>
</gene>
<comment type="similarity">
    <text evidence="2 9">Belongs to the SLC41A transporter family.</text>
</comment>
<dbReference type="EMBL" id="PQVF01000017">
    <property type="protein sequence ID" value="POY34842.1"/>
    <property type="molecule type" value="Genomic_DNA"/>
</dbReference>
<feature type="transmembrane region" description="Helical" evidence="9">
    <location>
        <begin position="311"/>
        <end position="338"/>
    </location>
</feature>
<dbReference type="CDD" id="cd04606">
    <property type="entry name" value="CBS_pair_Mg_transporter"/>
    <property type="match status" value="1"/>
</dbReference>
<dbReference type="SMART" id="SM00116">
    <property type="entry name" value="CBS"/>
    <property type="match status" value="1"/>
</dbReference>
<keyword evidence="8" id="KW-0129">CBS domain</keyword>
<comment type="subcellular location">
    <subcellularLocation>
        <location evidence="9">Cell membrane</location>
        <topology evidence="9">Multi-pass membrane protein</topology>
    </subcellularLocation>
    <subcellularLocation>
        <location evidence="1">Membrane</location>
        <topology evidence="1">Multi-pass membrane protein</topology>
    </subcellularLocation>
</comment>
<keyword evidence="3 9" id="KW-0813">Transport</keyword>
<dbReference type="PANTHER" id="PTHR43773">
    <property type="entry name" value="MAGNESIUM TRANSPORTER MGTE"/>
    <property type="match status" value="1"/>
</dbReference>
<keyword evidence="9" id="KW-1003">Cell membrane</keyword>
<evidence type="ECO:0000256" key="5">
    <source>
        <dbReference type="ARBA" id="ARBA00022842"/>
    </source>
</evidence>
<evidence type="ECO:0000256" key="3">
    <source>
        <dbReference type="ARBA" id="ARBA00022448"/>
    </source>
</evidence>
<keyword evidence="12" id="KW-1185">Reference proteome</keyword>
<dbReference type="InterPro" id="IPR006668">
    <property type="entry name" value="Mg_transptr_MgtE_intracell_dom"/>
</dbReference>
<dbReference type="InterPro" id="IPR006667">
    <property type="entry name" value="SLC41_membr_dom"/>
</dbReference>
<feature type="transmembrane region" description="Helical" evidence="9">
    <location>
        <begin position="431"/>
        <end position="459"/>
    </location>
</feature>
<dbReference type="OrthoDB" id="9790355at2"/>
<dbReference type="GO" id="GO:0015095">
    <property type="term" value="F:magnesium ion transmembrane transporter activity"/>
    <property type="evidence" value="ECO:0007669"/>
    <property type="project" value="UniProtKB-UniRule"/>
</dbReference>
<evidence type="ECO:0000256" key="6">
    <source>
        <dbReference type="ARBA" id="ARBA00022989"/>
    </source>
</evidence>
<evidence type="ECO:0000256" key="4">
    <source>
        <dbReference type="ARBA" id="ARBA00022692"/>
    </source>
</evidence>
<accession>A0A2S4ZY31</accession>
<evidence type="ECO:0000256" key="8">
    <source>
        <dbReference type="PROSITE-ProRule" id="PRU00703"/>
    </source>
</evidence>
<evidence type="ECO:0000256" key="1">
    <source>
        <dbReference type="ARBA" id="ARBA00004141"/>
    </source>
</evidence>
<dbReference type="GO" id="GO:0005886">
    <property type="term" value="C:plasma membrane"/>
    <property type="evidence" value="ECO:0007669"/>
    <property type="project" value="UniProtKB-SubCell"/>
</dbReference>
<sequence>MIETTQIQEILELIEQKKFFALRKIIKDWHPSELAELFEDIPIDDRAIVFRVLPRELASDTFEYLDIKIQKDLMKGLGQERVADILNQMWADDRTALFEELPGPVVKQLLELLSPEERRVASTLLGYPENSVGRSMLPNYISVKEYWTVERVLDHIRRYGHLTESLGILYVIDGGGHLIDEIRINDILLSPIDRKINELMDGNFIYLHANDDKEDAIEVFKQYDRVSLPVVNSDNVLIGIVTIDDILDIVEEEDTEDIQKFGGMEALEDSYIETPLFEMIKKRAGWLIILFVGEMLTATAMSYFEDEISKAVVLALFVPLIISSGGNSGSQAATLIIRSLALGEISLSDWWKVMNKEIVSGIILGSMLGIVGFARIAIWHAIFPYMYGPHWLLIALVVGISLIGVVLWGTLSGSMMPLVLQKLGFDPATSSAPFVATLVDVTGLVIYFTVASIILSGILL</sequence>
<dbReference type="Proteomes" id="UP000236893">
    <property type="component" value="Unassembled WGS sequence"/>
</dbReference>
<dbReference type="GO" id="GO:0046872">
    <property type="term" value="F:metal ion binding"/>
    <property type="evidence" value="ECO:0007669"/>
    <property type="project" value="UniProtKB-KW"/>
</dbReference>
<keyword evidence="6 9" id="KW-1133">Transmembrane helix</keyword>
<evidence type="ECO:0000256" key="9">
    <source>
        <dbReference type="RuleBase" id="RU362011"/>
    </source>
</evidence>
<name>A0A2S4ZY31_9SPHI</name>
<dbReference type="Pfam" id="PF00571">
    <property type="entry name" value="CBS"/>
    <property type="match status" value="1"/>
</dbReference>
<comment type="caution">
    <text evidence="11">The sequence shown here is derived from an EMBL/GenBank/DDBJ whole genome shotgun (WGS) entry which is preliminary data.</text>
</comment>
<feature type="domain" description="CBS" evidence="10">
    <location>
        <begin position="200"/>
        <end position="256"/>
    </location>
</feature>
<dbReference type="SUPFAM" id="SSF54631">
    <property type="entry name" value="CBS-domain pair"/>
    <property type="match status" value="1"/>
</dbReference>
<dbReference type="InterPro" id="IPR006669">
    <property type="entry name" value="MgtE_transporter"/>
</dbReference>
<keyword evidence="9" id="KW-0479">Metal-binding</keyword>
<dbReference type="SUPFAM" id="SSF161093">
    <property type="entry name" value="MgtE membrane domain-like"/>
    <property type="match status" value="1"/>
</dbReference>
<evidence type="ECO:0000313" key="12">
    <source>
        <dbReference type="Proteomes" id="UP000236893"/>
    </source>
</evidence>
<evidence type="ECO:0000256" key="2">
    <source>
        <dbReference type="ARBA" id="ARBA00009749"/>
    </source>
</evidence>
<dbReference type="PROSITE" id="PS51371">
    <property type="entry name" value="CBS"/>
    <property type="match status" value="1"/>
</dbReference>
<dbReference type="InterPro" id="IPR036739">
    <property type="entry name" value="SLC41_membr_dom_sf"/>
</dbReference>
<dbReference type="InterPro" id="IPR000644">
    <property type="entry name" value="CBS_dom"/>
</dbReference>
<dbReference type="SMART" id="SM00924">
    <property type="entry name" value="MgtE_N"/>
    <property type="match status" value="1"/>
</dbReference>
<keyword evidence="5 9" id="KW-0460">Magnesium</keyword>
<evidence type="ECO:0000313" key="11">
    <source>
        <dbReference type="EMBL" id="POY34842.1"/>
    </source>
</evidence>
<proteinExistence type="inferred from homology"/>
<dbReference type="InterPro" id="IPR046342">
    <property type="entry name" value="CBS_dom_sf"/>
</dbReference>
<dbReference type="Gene3D" id="1.25.60.10">
    <property type="entry name" value="MgtE N-terminal domain-like"/>
    <property type="match status" value="1"/>
</dbReference>
<dbReference type="Gene3D" id="3.10.580.10">
    <property type="entry name" value="CBS-domain"/>
    <property type="match status" value="1"/>
</dbReference>
<keyword evidence="7 9" id="KW-0472">Membrane</keyword>
<dbReference type="PANTHER" id="PTHR43773:SF1">
    <property type="entry name" value="MAGNESIUM TRANSPORTER MGTE"/>
    <property type="match status" value="1"/>
</dbReference>
<dbReference type="Gene3D" id="1.10.357.20">
    <property type="entry name" value="SLC41 divalent cation transporters, integral membrane domain"/>
    <property type="match status" value="1"/>
</dbReference>
<feature type="transmembrane region" description="Helical" evidence="9">
    <location>
        <begin position="390"/>
        <end position="411"/>
    </location>
</feature>
<reference evidence="11 12" key="1">
    <citation type="submission" date="2018-01" db="EMBL/GenBank/DDBJ databases">
        <authorList>
            <person name="Gaut B.S."/>
            <person name="Morton B.R."/>
            <person name="Clegg M.T."/>
            <person name="Duvall M.R."/>
        </authorList>
    </citation>
    <scope>NUCLEOTIDE SEQUENCE [LARGE SCALE GENOMIC DNA]</scope>
    <source>
        <strain evidence="11 12">HR-AV</strain>
    </source>
</reference>
<comment type="function">
    <text evidence="9">Acts as a magnesium transporter.</text>
</comment>
<organism evidence="11 12">
    <name type="scientific">Solitalea longa</name>
    <dbReference type="NCBI Taxonomy" id="2079460"/>
    <lineage>
        <taxon>Bacteria</taxon>
        <taxon>Pseudomonadati</taxon>
        <taxon>Bacteroidota</taxon>
        <taxon>Sphingobacteriia</taxon>
        <taxon>Sphingobacteriales</taxon>
        <taxon>Sphingobacteriaceae</taxon>
        <taxon>Solitalea</taxon>
    </lineage>
</organism>
<dbReference type="AlphaFoldDB" id="A0A2S4ZY31"/>
<dbReference type="NCBIfam" id="TIGR00400">
    <property type="entry name" value="mgtE"/>
    <property type="match status" value="1"/>
</dbReference>
<comment type="subunit">
    <text evidence="9">Homodimer.</text>
</comment>
<dbReference type="Pfam" id="PF01769">
    <property type="entry name" value="MgtE"/>
    <property type="match status" value="1"/>
</dbReference>